<proteinExistence type="predicted"/>
<dbReference type="Gene3D" id="1.10.1740.10">
    <property type="match status" value="1"/>
</dbReference>
<dbReference type="GO" id="GO:0003700">
    <property type="term" value="F:DNA-binding transcription factor activity"/>
    <property type="evidence" value="ECO:0007669"/>
    <property type="project" value="InterPro"/>
</dbReference>
<sequence>MTTAIERAYRTEAPRILGAVARSVGDLQLAEDAVQEAFARAVAEASAGREPSNPAAWIT</sequence>
<evidence type="ECO:0000313" key="3">
    <source>
        <dbReference type="Proteomes" id="UP000016605"/>
    </source>
</evidence>
<organism evidence="2 3">
    <name type="scientific">Leifsonia aquatica ATCC 14665</name>
    <dbReference type="NCBI Taxonomy" id="1358026"/>
    <lineage>
        <taxon>Bacteria</taxon>
        <taxon>Bacillati</taxon>
        <taxon>Actinomycetota</taxon>
        <taxon>Actinomycetes</taxon>
        <taxon>Micrococcales</taxon>
        <taxon>Microbacteriaceae</taxon>
        <taxon>Leifsonia</taxon>
    </lineage>
</organism>
<evidence type="ECO:0000259" key="1">
    <source>
        <dbReference type="Pfam" id="PF04542"/>
    </source>
</evidence>
<name>U2T801_LEIAQ</name>
<dbReference type="InterPro" id="IPR007627">
    <property type="entry name" value="RNA_pol_sigma70_r2"/>
</dbReference>
<dbReference type="RefSeq" id="WP_021763266.1">
    <property type="nucleotide sequence ID" value="NZ_KI272249.1"/>
</dbReference>
<dbReference type="HOGENOM" id="CLU_2966349_0_0_11"/>
<protein>
    <recommendedName>
        <fullName evidence="1">RNA polymerase sigma-70 region 2 domain-containing protein</fullName>
    </recommendedName>
</protein>
<dbReference type="InterPro" id="IPR013325">
    <property type="entry name" value="RNA_pol_sigma_r2"/>
</dbReference>
<comment type="caution">
    <text evidence="2">The sequence shown here is derived from an EMBL/GenBank/DDBJ whole genome shotgun (WGS) entry which is preliminary data.</text>
</comment>
<dbReference type="GO" id="GO:0006352">
    <property type="term" value="P:DNA-templated transcription initiation"/>
    <property type="evidence" value="ECO:0007669"/>
    <property type="project" value="InterPro"/>
</dbReference>
<dbReference type="Pfam" id="PF04542">
    <property type="entry name" value="Sigma70_r2"/>
    <property type="match status" value="1"/>
</dbReference>
<evidence type="ECO:0000313" key="2">
    <source>
        <dbReference type="EMBL" id="ERK70837.1"/>
    </source>
</evidence>
<feature type="domain" description="RNA polymerase sigma-70 region 2" evidence="1">
    <location>
        <begin position="9"/>
        <end position="59"/>
    </location>
</feature>
<gene>
    <name evidence="2" type="ORF">N136_02821</name>
</gene>
<reference evidence="2 3" key="1">
    <citation type="submission" date="2013-08" db="EMBL/GenBank/DDBJ databases">
        <authorList>
            <person name="Weinstock G."/>
            <person name="Sodergren E."/>
            <person name="Wylie T."/>
            <person name="Fulton L."/>
            <person name="Fulton R."/>
            <person name="Fronick C."/>
            <person name="O'Laughlin M."/>
            <person name="Godfrey J."/>
            <person name="Miner T."/>
            <person name="Herter B."/>
            <person name="Appelbaum E."/>
            <person name="Cordes M."/>
            <person name="Lek S."/>
            <person name="Wollam A."/>
            <person name="Pepin K.H."/>
            <person name="Palsikar V.B."/>
            <person name="Mitreva M."/>
            <person name="Wilson R.K."/>
        </authorList>
    </citation>
    <scope>NUCLEOTIDE SEQUENCE [LARGE SCALE GENOMIC DNA]</scope>
    <source>
        <strain evidence="2 3">ATCC 14665</strain>
    </source>
</reference>
<accession>U2T801</accession>
<dbReference type="EMBL" id="AWVQ01000370">
    <property type="protein sequence ID" value="ERK70837.1"/>
    <property type="molecule type" value="Genomic_DNA"/>
</dbReference>
<feature type="non-terminal residue" evidence="2">
    <location>
        <position position="59"/>
    </location>
</feature>
<dbReference type="PANTHER" id="PTHR47756:SF2">
    <property type="entry name" value="BLL6612 PROTEIN"/>
    <property type="match status" value="1"/>
</dbReference>
<dbReference type="Proteomes" id="UP000016605">
    <property type="component" value="Unassembled WGS sequence"/>
</dbReference>
<dbReference type="AlphaFoldDB" id="U2T801"/>
<dbReference type="PANTHER" id="PTHR47756">
    <property type="entry name" value="BLL6612 PROTEIN-RELATED"/>
    <property type="match status" value="1"/>
</dbReference>
<dbReference type="SUPFAM" id="SSF88946">
    <property type="entry name" value="Sigma2 domain of RNA polymerase sigma factors"/>
    <property type="match status" value="1"/>
</dbReference>